<evidence type="ECO:0000313" key="1">
    <source>
        <dbReference type="EMBL" id="EEX69580.1"/>
    </source>
</evidence>
<name>C9KKD0_9FIRM</name>
<dbReference type="Proteomes" id="UP000003671">
    <property type="component" value="Unassembled WGS sequence"/>
</dbReference>
<evidence type="ECO:0000313" key="2">
    <source>
        <dbReference type="Proteomes" id="UP000003671"/>
    </source>
</evidence>
<proteinExistence type="predicted"/>
<sequence length="39" mass="4506">MLASDPEAESGSNPAFFSGKIEIYKRYRGIEIQDPRRYI</sequence>
<reference evidence="1" key="1">
    <citation type="submission" date="2009-09" db="EMBL/GenBank/DDBJ databases">
        <authorList>
            <person name="Weinstock G."/>
            <person name="Sodergren E."/>
            <person name="Clifton S."/>
            <person name="Fulton L."/>
            <person name="Fulton B."/>
            <person name="Courtney L."/>
            <person name="Fronick C."/>
            <person name="Harrison M."/>
            <person name="Strong C."/>
            <person name="Farmer C."/>
            <person name="Delahaunty K."/>
            <person name="Markovic C."/>
            <person name="Hall O."/>
            <person name="Minx P."/>
            <person name="Tomlinson C."/>
            <person name="Mitreva M."/>
            <person name="Nelson J."/>
            <person name="Hou S."/>
            <person name="Wollam A."/>
            <person name="Pepin K.H."/>
            <person name="Johnson M."/>
            <person name="Bhonagiri V."/>
            <person name="Nash W.E."/>
            <person name="Warren W."/>
            <person name="Chinwalla A."/>
            <person name="Mardis E.R."/>
            <person name="Wilson R.K."/>
        </authorList>
    </citation>
    <scope>NUCLEOTIDE SEQUENCE [LARGE SCALE GENOMIC DNA]</scope>
    <source>
        <strain evidence="1">DSM 20544</strain>
    </source>
</reference>
<keyword evidence="2" id="KW-1185">Reference proteome</keyword>
<accession>C9KKD0</accession>
<protein>
    <submittedName>
        <fullName evidence="1">Uncharacterized protein</fullName>
    </submittedName>
</protein>
<dbReference type="HOGENOM" id="CLU_3312817_0_0_9"/>
<organism evidence="1 2">
    <name type="scientific">Mitsuokella multacida DSM 20544</name>
    <dbReference type="NCBI Taxonomy" id="500635"/>
    <lineage>
        <taxon>Bacteria</taxon>
        <taxon>Bacillati</taxon>
        <taxon>Bacillota</taxon>
        <taxon>Negativicutes</taxon>
        <taxon>Selenomonadales</taxon>
        <taxon>Selenomonadaceae</taxon>
        <taxon>Mitsuokella</taxon>
    </lineage>
</organism>
<comment type="caution">
    <text evidence="1">The sequence shown here is derived from an EMBL/GenBank/DDBJ whole genome shotgun (WGS) entry which is preliminary data.</text>
</comment>
<dbReference type="AlphaFoldDB" id="C9KKD0"/>
<dbReference type="EMBL" id="ABWK02000009">
    <property type="protein sequence ID" value="EEX69580.1"/>
    <property type="molecule type" value="Genomic_DNA"/>
</dbReference>
<gene>
    <name evidence="1" type="ORF">MITSMUL_03629</name>
</gene>